<dbReference type="PROSITE" id="PS50043">
    <property type="entry name" value="HTH_LUXR_2"/>
    <property type="match status" value="1"/>
</dbReference>
<dbReference type="Proteomes" id="UP001143347">
    <property type="component" value="Unassembled WGS sequence"/>
</dbReference>
<comment type="caution">
    <text evidence="5">The sequence shown here is derived from an EMBL/GenBank/DDBJ whole genome shotgun (WGS) entry which is preliminary data.</text>
</comment>
<feature type="domain" description="HTH luxR-type" evidence="4">
    <location>
        <begin position="35"/>
        <end position="100"/>
    </location>
</feature>
<dbReference type="EMBL" id="JAPKFM010000007">
    <property type="protein sequence ID" value="MCX2964225.1"/>
    <property type="molecule type" value="Genomic_DNA"/>
</dbReference>
<gene>
    <name evidence="5" type="ORF">OSB52_09000</name>
</gene>
<organism evidence="5 6">
    <name type="scientific">Gordonia aquimaris</name>
    <dbReference type="NCBI Taxonomy" id="2984863"/>
    <lineage>
        <taxon>Bacteria</taxon>
        <taxon>Bacillati</taxon>
        <taxon>Actinomycetota</taxon>
        <taxon>Actinomycetes</taxon>
        <taxon>Mycobacteriales</taxon>
        <taxon>Gordoniaceae</taxon>
        <taxon>Gordonia</taxon>
    </lineage>
</organism>
<dbReference type="InterPro" id="IPR036388">
    <property type="entry name" value="WH-like_DNA-bd_sf"/>
</dbReference>
<dbReference type="InterPro" id="IPR016032">
    <property type="entry name" value="Sig_transdc_resp-reg_C-effctor"/>
</dbReference>
<dbReference type="InterPro" id="IPR000792">
    <property type="entry name" value="Tscrpt_reg_LuxR_C"/>
</dbReference>
<dbReference type="CDD" id="cd06170">
    <property type="entry name" value="LuxR_C_like"/>
    <property type="match status" value="1"/>
</dbReference>
<dbReference type="AlphaFoldDB" id="A0A9X3D3V3"/>
<evidence type="ECO:0000256" key="2">
    <source>
        <dbReference type="ARBA" id="ARBA00023125"/>
    </source>
</evidence>
<evidence type="ECO:0000256" key="1">
    <source>
        <dbReference type="ARBA" id="ARBA00023015"/>
    </source>
</evidence>
<keyword evidence="3" id="KW-0804">Transcription</keyword>
<dbReference type="GO" id="GO:0003677">
    <property type="term" value="F:DNA binding"/>
    <property type="evidence" value="ECO:0007669"/>
    <property type="project" value="UniProtKB-KW"/>
</dbReference>
<proteinExistence type="predicted"/>
<sequence length="103" mass="11537">MSSSVVWWTQYTDKIRRDLRQGGMAAVPSRRRSTTVSNAAGLTNRQTEVLTLLGEGLTNAEMAARLYLSEKTVDHHVSAILARLEVTNRREAVRRGRELGILD</sequence>
<dbReference type="Gene3D" id="1.10.10.10">
    <property type="entry name" value="Winged helix-like DNA-binding domain superfamily/Winged helix DNA-binding domain"/>
    <property type="match status" value="1"/>
</dbReference>
<dbReference type="Pfam" id="PF00196">
    <property type="entry name" value="GerE"/>
    <property type="match status" value="1"/>
</dbReference>
<reference evidence="5" key="1">
    <citation type="submission" date="2022-10" db="EMBL/GenBank/DDBJ databases">
        <title>WGS of marine actinomycetes from Thailand.</title>
        <authorList>
            <person name="Thawai C."/>
        </authorList>
    </citation>
    <scope>NUCLEOTIDE SEQUENCE</scope>
    <source>
        <strain evidence="5">SW21</strain>
    </source>
</reference>
<dbReference type="RefSeq" id="WP_266061360.1">
    <property type="nucleotide sequence ID" value="NZ_JAPKFM010000007.1"/>
</dbReference>
<keyword evidence="2" id="KW-0238">DNA-binding</keyword>
<dbReference type="PANTHER" id="PTHR44688">
    <property type="entry name" value="DNA-BINDING TRANSCRIPTIONAL ACTIVATOR DEVR_DOSR"/>
    <property type="match status" value="1"/>
</dbReference>
<keyword evidence="6" id="KW-1185">Reference proteome</keyword>
<evidence type="ECO:0000313" key="6">
    <source>
        <dbReference type="Proteomes" id="UP001143347"/>
    </source>
</evidence>
<dbReference type="PRINTS" id="PR00038">
    <property type="entry name" value="HTHLUXR"/>
</dbReference>
<dbReference type="PANTHER" id="PTHR44688:SF16">
    <property type="entry name" value="DNA-BINDING TRANSCRIPTIONAL ACTIVATOR DEVR_DOSR"/>
    <property type="match status" value="1"/>
</dbReference>
<evidence type="ECO:0000256" key="3">
    <source>
        <dbReference type="ARBA" id="ARBA00023163"/>
    </source>
</evidence>
<dbReference type="SUPFAM" id="SSF46894">
    <property type="entry name" value="C-terminal effector domain of the bipartite response regulators"/>
    <property type="match status" value="1"/>
</dbReference>
<evidence type="ECO:0000313" key="5">
    <source>
        <dbReference type="EMBL" id="MCX2964225.1"/>
    </source>
</evidence>
<keyword evidence="1" id="KW-0805">Transcription regulation</keyword>
<protein>
    <submittedName>
        <fullName evidence="5">LuxR C-terminal-related transcriptional regulator</fullName>
    </submittedName>
</protein>
<name>A0A9X3D3V3_9ACTN</name>
<accession>A0A9X3D3V3</accession>
<evidence type="ECO:0000259" key="4">
    <source>
        <dbReference type="PROSITE" id="PS50043"/>
    </source>
</evidence>
<dbReference type="GO" id="GO:0006355">
    <property type="term" value="P:regulation of DNA-templated transcription"/>
    <property type="evidence" value="ECO:0007669"/>
    <property type="project" value="InterPro"/>
</dbReference>
<dbReference type="SMART" id="SM00421">
    <property type="entry name" value="HTH_LUXR"/>
    <property type="match status" value="1"/>
</dbReference>